<dbReference type="Gene3D" id="3.40.50.2300">
    <property type="match status" value="1"/>
</dbReference>
<dbReference type="RefSeq" id="WP_214476326.1">
    <property type="nucleotide sequence ID" value="NZ_CP071709.1"/>
</dbReference>
<dbReference type="Gene3D" id="1.10.10.60">
    <property type="entry name" value="Homeodomain-like"/>
    <property type="match status" value="2"/>
</dbReference>
<dbReference type="InterPro" id="IPR018060">
    <property type="entry name" value="HTH_AraC"/>
</dbReference>
<dbReference type="Pfam" id="PF00072">
    <property type="entry name" value="Response_reg"/>
    <property type="match status" value="1"/>
</dbReference>
<dbReference type="PANTHER" id="PTHR43280:SF28">
    <property type="entry name" value="HTH-TYPE TRANSCRIPTIONAL ACTIVATOR RHAS"/>
    <property type="match status" value="1"/>
</dbReference>
<dbReference type="SUPFAM" id="SSF46689">
    <property type="entry name" value="Homeodomain-like"/>
    <property type="match status" value="2"/>
</dbReference>
<dbReference type="PROSITE" id="PS50110">
    <property type="entry name" value="RESPONSE_REGULATORY"/>
    <property type="match status" value="1"/>
</dbReference>
<gene>
    <name evidence="8" type="ORF">J1899_20290</name>
</gene>
<evidence type="ECO:0000313" key="9">
    <source>
        <dbReference type="Proteomes" id="UP000679247"/>
    </source>
</evidence>
<protein>
    <submittedName>
        <fullName evidence="8">Response regulator</fullName>
    </submittedName>
</protein>
<organism evidence="8 9">
    <name type="scientific">Cytobacillus gottheilii</name>
    <dbReference type="NCBI Taxonomy" id="859144"/>
    <lineage>
        <taxon>Bacteria</taxon>
        <taxon>Bacillati</taxon>
        <taxon>Bacillota</taxon>
        <taxon>Bacilli</taxon>
        <taxon>Bacillales</taxon>
        <taxon>Bacillaceae</taxon>
        <taxon>Cytobacillus</taxon>
    </lineage>
</organism>
<keyword evidence="2" id="KW-0238">DNA-binding</keyword>
<dbReference type="CDD" id="cd17536">
    <property type="entry name" value="REC_YesN-like"/>
    <property type="match status" value="1"/>
</dbReference>
<keyword evidence="5" id="KW-0175">Coiled coil</keyword>
<evidence type="ECO:0000256" key="2">
    <source>
        <dbReference type="ARBA" id="ARBA00023125"/>
    </source>
</evidence>
<dbReference type="Pfam" id="PF12833">
    <property type="entry name" value="HTH_18"/>
    <property type="match status" value="1"/>
</dbReference>
<dbReference type="PRINTS" id="PR00032">
    <property type="entry name" value="HTHARAC"/>
</dbReference>
<sequence length="553" mass="65134">MQTIKTIVVDDEARIRRGIERLVKSFGEEWEIVGTYSDGREAYENIINNHIHVDLVITDVKMPEMDGLSFIRELKKSHSFFAFFISGFDDFQYLQSAIREGAVNYILKPIDRKQFRSELDKVKEQIMIKRQEQHELEAVYKKASLVTYTKQVQLLSEMTWMDHTDVSMLNWDNEFPIGKYKLAYISVDQAEPKNKELQPSESDVWNFAIENIIEETLTNQLQDHRVRSWWWHNGKYNYWLLLNENSIENDNSSSETAYQILNVLQENINIYTPYTVSIAAGNEFEDIRQLLSNKNKLLSLLQFRIIQGGNHIFKSDLIKNELEKGSKGIPPSIYIRAQQIMHWIEQQNNKKADEALQTFFDELDHLSSPSLVEEALHYLFIKITNLWIDKDGYCVEPYILTEAMNMMKYATSFDQLKEETAYWIIGMMNKIQSLSNKQPDSIQQVKQWIDEHLGENITVKRIADLVYMNPTYFCEYFKNNTGITVLDYVTQKRLEKAKELLEIPDLKIYDISDSVGYHDTKYFSKLFKKWHGNTPSQYRDAFFKRTSTMKEII</sequence>
<dbReference type="InterPro" id="IPR011006">
    <property type="entry name" value="CheY-like_superfamily"/>
</dbReference>
<dbReference type="PANTHER" id="PTHR43280">
    <property type="entry name" value="ARAC-FAMILY TRANSCRIPTIONAL REGULATOR"/>
    <property type="match status" value="1"/>
</dbReference>
<evidence type="ECO:0000259" key="7">
    <source>
        <dbReference type="PROSITE" id="PS50110"/>
    </source>
</evidence>
<keyword evidence="3" id="KW-0804">Transcription</keyword>
<dbReference type="InterPro" id="IPR020449">
    <property type="entry name" value="Tscrpt_reg_AraC-type_HTH"/>
</dbReference>
<dbReference type="PROSITE" id="PS01124">
    <property type="entry name" value="HTH_ARAC_FAMILY_2"/>
    <property type="match status" value="1"/>
</dbReference>
<dbReference type="SMART" id="SM00448">
    <property type="entry name" value="REC"/>
    <property type="match status" value="1"/>
</dbReference>
<dbReference type="InterPro" id="IPR001789">
    <property type="entry name" value="Sig_transdc_resp-reg_receiver"/>
</dbReference>
<dbReference type="InterPro" id="IPR009057">
    <property type="entry name" value="Homeodomain-like_sf"/>
</dbReference>
<dbReference type="SUPFAM" id="SSF52172">
    <property type="entry name" value="CheY-like"/>
    <property type="match status" value="1"/>
</dbReference>
<dbReference type="Proteomes" id="UP000679247">
    <property type="component" value="Chromosome"/>
</dbReference>
<dbReference type="InterPro" id="IPR018062">
    <property type="entry name" value="HTH_AraC-typ_CS"/>
</dbReference>
<evidence type="ECO:0000256" key="3">
    <source>
        <dbReference type="ARBA" id="ARBA00023163"/>
    </source>
</evidence>
<dbReference type="SMART" id="SM00342">
    <property type="entry name" value="HTH_ARAC"/>
    <property type="match status" value="1"/>
</dbReference>
<feature type="modified residue" description="4-aspartylphosphate" evidence="4">
    <location>
        <position position="59"/>
    </location>
</feature>
<feature type="coiled-coil region" evidence="5">
    <location>
        <begin position="112"/>
        <end position="139"/>
    </location>
</feature>
<keyword evidence="9" id="KW-1185">Reference proteome</keyword>
<feature type="domain" description="HTH araC/xylS-type" evidence="6">
    <location>
        <begin position="443"/>
        <end position="541"/>
    </location>
</feature>
<accession>A0ABX8FCJ1</accession>
<evidence type="ECO:0000256" key="5">
    <source>
        <dbReference type="SAM" id="Coils"/>
    </source>
</evidence>
<evidence type="ECO:0000256" key="1">
    <source>
        <dbReference type="ARBA" id="ARBA00023015"/>
    </source>
</evidence>
<keyword evidence="4" id="KW-0597">Phosphoprotein</keyword>
<feature type="domain" description="Response regulatory" evidence="7">
    <location>
        <begin position="5"/>
        <end position="123"/>
    </location>
</feature>
<keyword evidence="1" id="KW-0805">Transcription regulation</keyword>
<evidence type="ECO:0000256" key="4">
    <source>
        <dbReference type="PROSITE-ProRule" id="PRU00169"/>
    </source>
</evidence>
<dbReference type="EMBL" id="CP071709">
    <property type="protein sequence ID" value="QVY61267.1"/>
    <property type="molecule type" value="Genomic_DNA"/>
</dbReference>
<proteinExistence type="predicted"/>
<reference evidence="8 9" key="1">
    <citation type="submission" date="2021-03" db="EMBL/GenBank/DDBJ databases">
        <title>The first data on the complete genome of the tetrodotoxin-producing bacterium.</title>
        <authorList>
            <person name="Melnikova D.I."/>
            <person name="Nijland R."/>
            <person name="Magarlamov T.Y."/>
        </authorList>
    </citation>
    <scope>NUCLEOTIDE SEQUENCE [LARGE SCALE GENOMIC DNA]</scope>
    <source>
        <strain evidence="8 9">1839</strain>
    </source>
</reference>
<name>A0ABX8FCJ1_9BACI</name>
<evidence type="ECO:0000313" key="8">
    <source>
        <dbReference type="EMBL" id="QVY61267.1"/>
    </source>
</evidence>
<dbReference type="PROSITE" id="PS00041">
    <property type="entry name" value="HTH_ARAC_FAMILY_1"/>
    <property type="match status" value="1"/>
</dbReference>
<evidence type="ECO:0000259" key="6">
    <source>
        <dbReference type="PROSITE" id="PS01124"/>
    </source>
</evidence>